<dbReference type="GO" id="GO:0005525">
    <property type="term" value="F:GTP binding"/>
    <property type="evidence" value="ECO:0007669"/>
    <property type="project" value="UniProtKB-UniRule"/>
</dbReference>
<gene>
    <name evidence="2" type="primary">bipA</name>
    <name evidence="4" type="ORF">SAMN03080603_00467</name>
</gene>
<dbReference type="Proteomes" id="UP000199266">
    <property type="component" value="Unassembled WGS sequence"/>
</dbReference>
<dbReference type="PANTHER" id="PTHR42908">
    <property type="entry name" value="TRANSLATION ELONGATION FACTOR-RELATED"/>
    <property type="match status" value="1"/>
</dbReference>
<dbReference type="FunFam" id="3.30.70.240:FF:000002">
    <property type="entry name" value="GTP-binding protein TypA"/>
    <property type="match status" value="1"/>
</dbReference>
<dbReference type="SUPFAM" id="SSF50447">
    <property type="entry name" value="Translation proteins"/>
    <property type="match status" value="1"/>
</dbReference>
<feature type="domain" description="Tr-type G" evidence="3">
    <location>
        <begin position="15"/>
        <end position="211"/>
    </location>
</feature>
<dbReference type="InterPro" id="IPR031157">
    <property type="entry name" value="G_TR_CS"/>
</dbReference>
<keyword evidence="2" id="KW-0963">Cytoplasm</keyword>
<comment type="similarity">
    <text evidence="2">Belongs to the TRAFAC class translation factor GTPase superfamily. Classic translation factor GTPase family. BipA subfamily.</text>
</comment>
<dbReference type="InterPro" id="IPR006298">
    <property type="entry name" value="BipA"/>
</dbReference>
<dbReference type="SMART" id="SM00838">
    <property type="entry name" value="EFG_C"/>
    <property type="match status" value="1"/>
</dbReference>
<dbReference type="PROSITE" id="PS00301">
    <property type="entry name" value="G_TR_1"/>
    <property type="match status" value="1"/>
</dbReference>
<dbReference type="Gene3D" id="3.40.50.300">
    <property type="entry name" value="P-loop containing nucleotide triphosphate hydrolases"/>
    <property type="match status" value="1"/>
</dbReference>
<dbReference type="InterPro" id="IPR000795">
    <property type="entry name" value="T_Tr_GTP-bd_dom"/>
</dbReference>
<dbReference type="InterPro" id="IPR047043">
    <property type="entry name" value="BipA_III"/>
</dbReference>
<evidence type="ECO:0000313" key="4">
    <source>
        <dbReference type="EMBL" id="SDX74374.1"/>
    </source>
</evidence>
<feature type="binding site" evidence="2">
    <location>
        <begin position="27"/>
        <end position="32"/>
    </location>
    <ligand>
        <name>GTP</name>
        <dbReference type="ChEBI" id="CHEBI:37565"/>
    </ligand>
</feature>
<keyword evidence="2" id="KW-0690">Ribosome biogenesis</keyword>
<dbReference type="InterPro" id="IPR035647">
    <property type="entry name" value="EFG_III/V"/>
</dbReference>
<dbReference type="PROSITE" id="PS51722">
    <property type="entry name" value="G_TR_2"/>
    <property type="match status" value="1"/>
</dbReference>
<keyword evidence="2" id="KW-0547">Nucleotide-binding</keyword>
<dbReference type="InterPro" id="IPR005225">
    <property type="entry name" value="Small_GTP-bd"/>
</dbReference>
<dbReference type="GO" id="GO:0003924">
    <property type="term" value="F:GTPase activity"/>
    <property type="evidence" value="ECO:0007669"/>
    <property type="project" value="UniProtKB-UniRule"/>
</dbReference>
<dbReference type="GO" id="GO:0019843">
    <property type="term" value="F:rRNA binding"/>
    <property type="evidence" value="ECO:0007669"/>
    <property type="project" value="UniProtKB-KW"/>
</dbReference>
<dbReference type="FunFam" id="3.40.50.300:FF:000055">
    <property type="entry name" value="GTP-binding protein TypA"/>
    <property type="match status" value="1"/>
</dbReference>
<dbReference type="Gene3D" id="2.40.30.10">
    <property type="entry name" value="Translation factors"/>
    <property type="match status" value="1"/>
</dbReference>
<evidence type="ECO:0000256" key="2">
    <source>
        <dbReference type="HAMAP-Rule" id="MF_00849"/>
    </source>
</evidence>
<organism evidence="4 5">
    <name type="scientific">Acetomicrobium thermoterrenum DSM 13490</name>
    <dbReference type="NCBI Taxonomy" id="1120987"/>
    <lineage>
        <taxon>Bacteria</taxon>
        <taxon>Thermotogati</taxon>
        <taxon>Synergistota</taxon>
        <taxon>Synergistia</taxon>
        <taxon>Synergistales</taxon>
        <taxon>Acetomicrobiaceae</taxon>
        <taxon>Acetomicrobium</taxon>
    </lineage>
</organism>
<dbReference type="InterPro" id="IPR027417">
    <property type="entry name" value="P-loop_NTPase"/>
</dbReference>
<dbReference type="FunFam" id="2.40.50.250:FF:000001">
    <property type="entry name" value="GTP-binding protein TypA"/>
    <property type="match status" value="1"/>
</dbReference>
<keyword evidence="2" id="KW-0378">Hydrolase</keyword>
<dbReference type="InterPro" id="IPR009000">
    <property type="entry name" value="Transl_B-barrel_sf"/>
</dbReference>
<dbReference type="Gene3D" id="2.40.50.250">
    <property type="entry name" value="bipa protein"/>
    <property type="match status" value="1"/>
</dbReference>
<dbReference type="GO" id="GO:1990904">
    <property type="term" value="C:ribonucleoprotein complex"/>
    <property type="evidence" value="ECO:0007669"/>
    <property type="project" value="TreeGrafter"/>
</dbReference>
<dbReference type="NCBIfam" id="TIGR01394">
    <property type="entry name" value="TypA_BipA"/>
    <property type="match status" value="1"/>
</dbReference>
<dbReference type="InterPro" id="IPR000640">
    <property type="entry name" value="EFG_V-like"/>
</dbReference>
<dbReference type="Pfam" id="PF21018">
    <property type="entry name" value="BipA_C"/>
    <property type="match status" value="1"/>
</dbReference>
<dbReference type="GO" id="GO:0005829">
    <property type="term" value="C:cytosol"/>
    <property type="evidence" value="ECO:0007669"/>
    <property type="project" value="TreeGrafter"/>
</dbReference>
<dbReference type="EC" id="3.6.5.-" evidence="2"/>
<sequence>MHWKEGMDRIMNDISKIRNVAIIAHIDHGKTTLLDSIFRATRLFRENAKVEDRVMDNDELERERGITIRSKHCSVQWKDYLINIIDTPGHADFSGEVERVLCMVDSVLLLVDANEGPMPQTRYVLMRALKARLKPIVVLNKVDRPNANVQAALNATFDLFLELGATDEQADFPVLYGSGLHGWFVKDMEDEEREGMDALFETIINYVPAPLGDVNKPFLMQATTLTWNNYIGRVGCGRILQGKIRKGDTIVRTSTRWQDKDKGEWEITGRELAKVNHLWVTKGLKPVEIEEASAGDVVWIAGPEDIMIGDTLSFEENADSLLTPLDIEEPTVSMFFLVNSGPFAGKEGKPVTLRQMKERLMQEARANVALKVEDIGRPDGLKVSGRGELHLAILIEEMRREGMEFCVSRPEVIIKYDNDNNLLEPLEQLIIDVPEEYQGVVIEKISKRKGEFMSVQNLGTGLLRLEFNIPTRGLIGYRTEFLTDTRGLGIMSSRFIGYDLWRGEISGRNRGSMVSMDTGEATSYQLDNLQHRGTLFISPMDQVYEGMIIGEHSRPNDLPCNPTKKKHVTNHRSASKDTPIILDVPRKLTLDAALEWIAEDELVEVTPFSVRVRKSILRQEDRKKAAKKVAVTVN</sequence>
<dbReference type="InterPro" id="IPR042116">
    <property type="entry name" value="TypA/BipA_C"/>
</dbReference>
<proteinExistence type="inferred from homology"/>
<dbReference type="InterPro" id="IPR048876">
    <property type="entry name" value="BipA_C"/>
</dbReference>
<dbReference type="CDD" id="cd03710">
    <property type="entry name" value="BipA_TypA_C"/>
    <property type="match status" value="1"/>
</dbReference>
<dbReference type="GO" id="GO:0043022">
    <property type="term" value="F:ribosome binding"/>
    <property type="evidence" value="ECO:0007669"/>
    <property type="project" value="UniProtKB-UniRule"/>
</dbReference>
<dbReference type="Gene3D" id="3.30.70.240">
    <property type="match status" value="1"/>
</dbReference>
<keyword evidence="2" id="KW-0820">tRNA-binding</keyword>
<evidence type="ECO:0000313" key="5">
    <source>
        <dbReference type="Proteomes" id="UP000199266"/>
    </source>
</evidence>
<dbReference type="Gene3D" id="3.30.70.870">
    <property type="entry name" value="Elongation Factor G (Translational Gtpase), domain 3"/>
    <property type="match status" value="1"/>
</dbReference>
<evidence type="ECO:0000259" key="3">
    <source>
        <dbReference type="PROSITE" id="PS51722"/>
    </source>
</evidence>
<keyword evidence="1 2" id="KW-0342">GTP-binding</keyword>
<reference evidence="5" key="1">
    <citation type="submission" date="2016-10" db="EMBL/GenBank/DDBJ databases">
        <authorList>
            <person name="Varghese N."/>
            <person name="Submissions S."/>
        </authorList>
    </citation>
    <scope>NUCLEOTIDE SEQUENCE [LARGE SCALE GENOMIC DNA]</scope>
    <source>
        <strain evidence="5">DSM 13490</strain>
    </source>
</reference>
<comment type="function">
    <text evidence="2">A 50S ribosomal subunit assembly protein with GTPase activity, required for 50S subunit assembly at low temperatures, may also play a role in translation. Binds GTP and analogs. Binds the 70S ribosome between the 30S and 50S subunits, in a similar position as ribosome-bound EF-G; it contacts a number of ribosomal proteins, both rRNAs and the A-site tRNA.</text>
</comment>
<dbReference type="NCBIfam" id="TIGR00231">
    <property type="entry name" value="small_GTP"/>
    <property type="match status" value="1"/>
</dbReference>
<evidence type="ECO:0000256" key="1">
    <source>
        <dbReference type="ARBA" id="ARBA00023134"/>
    </source>
</evidence>
<dbReference type="PRINTS" id="PR00315">
    <property type="entry name" value="ELONGATNFCT"/>
</dbReference>
<dbReference type="SUPFAM" id="SSF54980">
    <property type="entry name" value="EF-G C-terminal domain-like"/>
    <property type="match status" value="2"/>
</dbReference>
<dbReference type="CDD" id="cd01891">
    <property type="entry name" value="TypA_BipA"/>
    <property type="match status" value="1"/>
</dbReference>
<dbReference type="InterPro" id="IPR035651">
    <property type="entry name" value="BipA_V"/>
</dbReference>
<comment type="subunit">
    <text evidence="2">Monomer.</text>
</comment>
<dbReference type="HAMAP" id="MF_00849">
    <property type="entry name" value="BipA"/>
    <property type="match status" value="1"/>
</dbReference>
<dbReference type="Pfam" id="PF00009">
    <property type="entry name" value="GTP_EFTU"/>
    <property type="match status" value="1"/>
</dbReference>
<dbReference type="PANTHER" id="PTHR42908:SF8">
    <property type="entry name" value="TR-TYPE G DOMAIN-CONTAINING PROTEIN"/>
    <property type="match status" value="1"/>
</dbReference>
<dbReference type="CDD" id="cd16263">
    <property type="entry name" value="BipA_III"/>
    <property type="match status" value="1"/>
</dbReference>
<comment type="catalytic activity">
    <reaction evidence="2">
        <text>GTP + H2O = GDP + phosphate + H(+)</text>
        <dbReference type="Rhea" id="RHEA:19669"/>
        <dbReference type="ChEBI" id="CHEBI:15377"/>
        <dbReference type="ChEBI" id="CHEBI:15378"/>
        <dbReference type="ChEBI" id="CHEBI:37565"/>
        <dbReference type="ChEBI" id="CHEBI:43474"/>
        <dbReference type="ChEBI" id="CHEBI:58189"/>
    </reaction>
</comment>
<dbReference type="FunFam" id="3.30.70.870:FF:000003">
    <property type="entry name" value="GTP-binding protein TypA"/>
    <property type="match status" value="1"/>
</dbReference>
<feature type="binding site" evidence="2">
    <location>
        <begin position="140"/>
        <end position="143"/>
    </location>
    <ligand>
        <name>GTP</name>
        <dbReference type="ChEBI" id="CHEBI:37565"/>
    </ligand>
</feature>
<keyword evidence="2" id="KW-0699">rRNA-binding</keyword>
<dbReference type="EMBL" id="FNPD01000002">
    <property type="protein sequence ID" value="SDX74374.1"/>
    <property type="molecule type" value="Genomic_DNA"/>
</dbReference>
<dbReference type="InterPro" id="IPR004161">
    <property type="entry name" value="EFTu-like_2"/>
</dbReference>
<keyword evidence="5" id="KW-1185">Reference proteome</keyword>
<dbReference type="GO" id="GO:0000027">
    <property type="term" value="P:ribosomal large subunit assembly"/>
    <property type="evidence" value="ECO:0007669"/>
    <property type="project" value="UniProtKB-UniRule"/>
</dbReference>
<name>A0A1H3E8X6_9BACT</name>
<keyword evidence="2" id="KW-0694">RNA-binding</keyword>
<dbReference type="AlphaFoldDB" id="A0A1H3E8X6"/>
<dbReference type="SUPFAM" id="SSF52540">
    <property type="entry name" value="P-loop containing nucleoside triphosphate hydrolases"/>
    <property type="match status" value="1"/>
</dbReference>
<dbReference type="GO" id="GO:0000049">
    <property type="term" value="F:tRNA binding"/>
    <property type="evidence" value="ECO:0007669"/>
    <property type="project" value="UniProtKB-KW"/>
</dbReference>
<dbReference type="Pfam" id="PF03144">
    <property type="entry name" value="GTP_EFTU_D2"/>
    <property type="match status" value="1"/>
</dbReference>
<protein>
    <recommendedName>
        <fullName evidence="2">Large ribosomal subunit assembly factor BipA</fullName>
        <ecNumber evidence="2">3.6.5.-</ecNumber>
    </recommendedName>
    <alternativeName>
        <fullName evidence="2">GTP-binding protein BipA</fullName>
    </alternativeName>
</protein>
<dbReference type="Pfam" id="PF00679">
    <property type="entry name" value="EFG_C"/>
    <property type="match status" value="1"/>
</dbReference>
<dbReference type="InterPro" id="IPR047041">
    <property type="entry name" value="BipA_GTP-bd_dom"/>
</dbReference>
<comment type="subcellular location">
    <subcellularLocation>
        <location evidence="2">Cytoplasm</location>
    </subcellularLocation>
    <text evidence="2">Binds to ribosomes.</text>
</comment>
<accession>A0A1H3E8X6</accession>